<organism evidence="2 3">
    <name type="scientific">Brassica carinata</name>
    <name type="common">Ethiopian mustard</name>
    <name type="synonym">Abyssinian cabbage</name>
    <dbReference type="NCBI Taxonomy" id="52824"/>
    <lineage>
        <taxon>Eukaryota</taxon>
        <taxon>Viridiplantae</taxon>
        <taxon>Streptophyta</taxon>
        <taxon>Embryophyta</taxon>
        <taxon>Tracheophyta</taxon>
        <taxon>Spermatophyta</taxon>
        <taxon>Magnoliopsida</taxon>
        <taxon>eudicotyledons</taxon>
        <taxon>Gunneridae</taxon>
        <taxon>Pentapetalae</taxon>
        <taxon>rosids</taxon>
        <taxon>malvids</taxon>
        <taxon>Brassicales</taxon>
        <taxon>Brassicaceae</taxon>
        <taxon>Brassiceae</taxon>
        <taxon>Brassica</taxon>
    </lineage>
</organism>
<feature type="compositionally biased region" description="Polar residues" evidence="1">
    <location>
        <begin position="31"/>
        <end position="42"/>
    </location>
</feature>
<keyword evidence="3" id="KW-1185">Reference proteome</keyword>
<name>A0A8X7SDL6_BRACI</name>
<evidence type="ECO:0000313" key="2">
    <source>
        <dbReference type="EMBL" id="KAG2304248.1"/>
    </source>
</evidence>
<accession>A0A8X7SDL6</accession>
<proteinExistence type="predicted"/>
<reference evidence="2 3" key="1">
    <citation type="submission" date="2020-02" db="EMBL/GenBank/DDBJ databases">
        <authorList>
            <person name="Ma Q."/>
            <person name="Huang Y."/>
            <person name="Song X."/>
            <person name="Pei D."/>
        </authorList>
    </citation>
    <scope>NUCLEOTIDE SEQUENCE [LARGE SCALE GENOMIC DNA]</scope>
    <source>
        <strain evidence="2">Sxm20200214</strain>
        <tissue evidence="2">Leaf</tissue>
    </source>
</reference>
<protein>
    <submittedName>
        <fullName evidence="2">Uncharacterized protein</fullName>
    </submittedName>
</protein>
<dbReference type="EMBL" id="JAAMPC010000007">
    <property type="protein sequence ID" value="KAG2304248.1"/>
    <property type="molecule type" value="Genomic_DNA"/>
</dbReference>
<gene>
    <name evidence="2" type="ORF">Bca52824_032899</name>
</gene>
<feature type="region of interest" description="Disordered" evidence="1">
    <location>
        <begin position="31"/>
        <end position="76"/>
    </location>
</feature>
<dbReference type="Proteomes" id="UP000886595">
    <property type="component" value="Unassembled WGS sequence"/>
</dbReference>
<evidence type="ECO:0000313" key="3">
    <source>
        <dbReference type="Proteomes" id="UP000886595"/>
    </source>
</evidence>
<sequence>MTHRSARKRGEIPPGAAVKLNTVKLLEGPTLHTSVSPANSPLLQRGTDLHRKVQDLDNSETGAYRKQETEARKAKQ</sequence>
<feature type="compositionally biased region" description="Basic and acidic residues" evidence="1">
    <location>
        <begin position="63"/>
        <end position="76"/>
    </location>
</feature>
<dbReference type="AlphaFoldDB" id="A0A8X7SDL6"/>
<evidence type="ECO:0000256" key="1">
    <source>
        <dbReference type="SAM" id="MobiDB-lite"/>
    </source>
</evidence>
<comment type="caution">
    <text evidence="2">The sequence shown here is derived from an EMBL/GenBank/DDBJ whole genome shotgun (WGS) entry which is preliminary data.</text>
</comment>